<dbReference type="AlphaFoldDB" id="A0AAN4YH50"/>
<sequence>MFKCLALSRKASHIYPVGSFIHFHISEYILQVTDDKLTPENSTIKSEFQLDVNSVPFDSDARIASVFGEDENATFPTLTLSLIEDSYQECLKRLSTSDDSILAVDLDDIVLWDCMPYDDGKICDILSVVLPSVNPTYQEWLLEELENWSDGPIEVSLIFSSILEYLEKSEL</sequence>
<dbReference type="Proteomes" id="UP001165205">
    <property type="component" value="Unassembled WGS sequence"/>
</dbReference>
<evidence type="ECO:0000313" key="1">
    <source>
        <dbReference type="EMBL" id="GMG28457.1"/>
    </source>
</evidence>
<name>A0AAN4YH50_ASPOZ</name>
<reference evidence="1" key="1">
    <citation type="submission" date="2023-04" db="EMBL/GenBank/DDBJ databases">
        <title>Aspergillus oryzae NBRC 4228.</title>
        <authorList>
            <person name="Ichikawa N."/>
            <person name="Sato H."/>
            <person name="Tonouchi N."/>
        </authorList>
    </citation>
    <scope>NUCLEOTIDE SEQUENCE</scope>
    <source>
        <strain evidence="1">NBRC 4228</strain>
    </source>
</reference>
<organism evidence="1 2">
    <name type="scientific">Aspergillus oryzae</name>
    <name type="common">Yellow koji mold</name>
    <dbReference type="NCBI Taxonomy" id="5062"/>
    <lineage>
        <taxon>Eukaryota</taxon>
        <taxon>Fungi</taxon>
        <taxon>Dikarya</taxon>
        <taxon>Ascomycota</taxon>
        <taxon>Pezizomycotina</taxon>
        <taxon>Eurotiomycetes</taxon>
        <taxon>Eurotiomycetidae</taxon>
        <taxon>Eurotiales</taxon>
        <taxon>Aspergillaceae</taxon>
        <taxon>Aspergillus</taxon>
        <taxon>Aspergillus subgen. Circumdati</taxon>
    </lineage>
</organism>
<dbReference type="EMBL" id="BSYA01000045">
    <property type="protein sequence ID" value="GMG28457.1"/>
    <property type="molecule type" value="Genomic_DNA"/>
</dbReference>
<evidence type="ECO:0000313" key="2">
    <source>
        <dbReference type="Proteomes" id="UP001165205"/>
    </source>
</evidence>
<accession>A0AAN4YH50</accession>
<protein>
    <submittedName>
        <fullName evidence="1">Unnamed protein product</fullName>
    </submittedName>
</protein>
<proteinExistence type="predicted"/>
<comment type="caution">
    <text evidence="1">The sequence shown here is derived from an EMBL/GenBank/DDBJ whole genome shotgun (WGS) entry which is preliminary data.</text>
</comment>
<gene>
    <name evidence="1" type="ORF">Aory04_000488100</name>
</gene>